<dbReference type="EMBL" id="SSTD01003032">
    <property type="protein sequence ID" value="TYK27118.1"/>
    <property type="molecule type" value="Genomic_DNA"/>
</dbReference>
<reference evidence="2 3" key="1">
    <citation type="submission" date="2019-08" db="EMBL/GenBank/DDBJ databases">
        <title>Draft genome sequences of two oriental melons (Cucumis melo L. var makuwa).</title>
        <authorList>
            <person name="Kwon S.-Y."/>
        </authorList>
    </citation>
    <scope>NUCLEOTIDE SEQUENCE [LARGE SCALE GENOMIC DNA]</scope>
    <source>
        <strain evidence="3">cv. Chang Bougi</strain>
        <tissue evidence="2">Leaf</tissue>
    </source>
</reference>
<feature type="compositionally biased region" description="Basic and acidic residues" evidence="1">
    <location>
        <begin position="215"/>
        <end position="224"/>
    </location>
</feature>
<accession>A0A5D3DUE6</accession>
<name>A0A5D3DUE6_CUCMM</name>
<evidence type="ECO:0000256" key="1">
    <source>
        <dbReference type="SAM" id="MobiDB-lite"/>
    </source>
</evidence>
<dbReference type="AlphaFoldDB" id="A0A5D3DUE6"/>
<protein>
    <recommendedName>
        <fullName evidence="4">NBS-LRR type resistance protein</fullName>
    </recommendedName>
</protein>
<proteinExistence type="predicted"/>
<feature type="region of interest" description="Disordered" evidence="1">
    <location>
        <begin position="198"/>
        <end position="232"/>
    </location>
</feature>
<sequence length="232" mass="25690">MPKDAHINLVIPKDAHISLVIPKDAHISRVIPKDTHISLVISKDANISLVIPKDTHISLVILSLVIPKDAHISLVTPKDIVPVRNSLHCPYQNSPGLNTNRNGLSDLVNMEIGLEKRLDSAQLSACGSTRLNGLVRCSVSFSSWLGSQLVVWSDSTWLGQLGSSRLKLGQPRTTGFRAYDDGGRFANNRRSDNRLEMEGWPARLRAKSASGHPGTRGEERERQRWRSLQTVE</sequence>
<evidence type="ECO:0000313" key="2">
    <source>
        <dbReference type="EMBL" id="TYK27118.1"/>
    </source>
</evidence>
<evidence type="ECO:0008006" key="4">
    <source>
        <dbReference type="Google" id="ProtNLM"/>
    </source>
</evidence>
<dbReference type="Proteomes" id="UP000321947">
    <property type="component" value="Unassembled WGS sequence"/>
</dbReference>
<comment type="caution">
    <text evidence="2">The sequence shown here is derived from an EMBL/GenBank/DDBJ whole genome shotgun (WGS) entry which is preliminary data.</text>
</comment>
<evidence type="ECO:0000313" key="3">
    <source>
        <dbReference type="Proteomes" id="UP000321947"/>
    </source>
</evidence>
<organism evidence="2 3">
    <name type="scientific">Cucumis melo var. makuwa</name>
    <name type="common">Oriental melon</name>
    <dbReference type="NCBI Taxonomy" id="1194695"/>
    <lineage>
        <taxon>Eukaryota</taxon>
        <taxon>Viridiplantae</taxon>
        <taxon>Streptophyta</taxon>
        <taxon>Embryophyta</taxon>
        <taxon>Tracheophyta</taxon>
        <taxon>Spermatophyta</taxon>
        <taxon>Magnoliopsida</taxon>
        <taxon>eudicotyledons</taxon>
        <taxon>Gunneridae</taxon>
        <taxon>Pentapetalae</taxon>
        <taxon>rosids</taxon>
        <taxon>fabids</taxon>
        <taxon>Cucurbitales</taxon>
        <taxon>Cucurbitaceae</taxon>
        <taxon>Benincaseae</taxon>
        <taxon>Cucumis</taxon>
    </lineage>
</organism>
<gene>
    <name evidence="2" type="ORF">E5676_scaffold478G00090</name>
</gene>